<evidence type="ECO:0000313" key="1">
    <source>
        <dbReference type="EMBL" id="KAF2418681.1"/>
    </source>
</evidence>
<comment type="caution">
    <text evidence="1">The sequence shown here is derived from an EMBL/GenBank/DDBJ whole genome shotgun (WGS) entry which is preliminary data.</text>
</comment>
<dbReference type="EMBL" id="MU007126">
    <property type="protein sequence ID" value="KAF2418681.1"/>
    <property type="molecule type" value="Genomic_DNA"/>
</dbReference>
<reference evidence="1" key="1">
    <citation type="journal article" date="2020" name="Stud. Mycol.">
        <title>101 Dothideomycetes genomes: a test case for predicting lifestyles and emergence of pathogens.</title>
        <authorList>
            <person name="Haridas S."/>
            <person name="Albert R."/>
            <person name="Binder M."/>
            <person name="Bloem J."/>
            <person name="Labutti K."/>
            <person name="Salamov A."/>
            <person name="Andreopoulos B."/>
            <person name="Baker S."/>
            <person name="Barry K."/>
            <person name="Bills G."/>
            <person name="Bluhm B."/>
            <person name="Cannon C."/>
            <person name="Castanera R."/>
            <person name="Culley D."/>
            <person name="Daum C."/>
            <person name="Ezra D."/>
            <person name="Gonzalez J."/>
            <person name="Henrissat B."/>
            <person name="Kuo A."/>
            <person name="Liang C."/>
            <person name="Lipzen A."/>
            <person name="Lutzoni F."/>
            <person name="Magnuson J."/>
            <person name="Mondo S."/>
            <person name="Nolan M."/>
            <person name="Ohm R."/>
            <person name="Pangilinan J."/>
            <person name="Park H.-J."/>
            <person name="Ramirez L."/>
            <person name="Alfaro M."/>
            <person name="Sun H."/>
            <person name="Tritt A."/>
            <person name="Yoshinaga Y."/>
            <person name="Zwiers L.-H."/>
            <person name="Turgeon B."/>
            <person name="Goodwin S."/>
            <person name="Spatafora J."/>
            <person name="Crous P."/>
            <person name="Grigoriev I."/>
        </authorList>
    </citation>
    <scope>NUCLEOTIDE SEQUENCE</scope>
    <source>
        <strain evidence="1">CBS 130266</strain>
    </source>
</reference>
<dbReference type="InterPro" id="IPR022036">
    <property type="entry name" value="DUF3605"/>
</dbReference>
<accession>A0A9P4NF35</accession>
<organism evidence="1 2">
    <name type="scientific">Tothia fuscella</name>
    <dbReference type="NCBI Taxonomy" id="1048955"/>
    <lineage>
        <taxon>Eukaryota</taxon>
        <taxon>Fungi</taxon>
        <taxon>Dikarya</taxon>
        <taxon>Ascomycota</taxon>
        <taxon>Pezizomycotina</taxon>
        <taxon>Dothideomycetes</taxon>
        <taxon>Pleosporomycetidae</taxon>
        <taxon>Venturiales</taxon>
        <taxon>Cylindrosympodiaceae</taxon>
        <taxon>Tothia</taxon>
    </lineage>
</organism>
<evidence type="ECO:0000313" key="2">
    <source>
        <dbReference type="Proteomes" id="UP000800235"/>
    </source>
</evidence>
<dbReference type="PANTHER" id="PTHR35020">
    <property type="entry name" value="N-ACETYLGLUCOSAMINE-INDUCED PROTEIN 1"/>
    <property type="match status" value="1"/>
</dbReference>
<protein>
    <recommendedName>
        <fullName evidence="3">N-acetylglucosamine-induced protein 1</fullName>
    </recommendedName>
</protein>
<dbReference type="GO" id="GO:0005737">
    <property type="term" value="C:cytoplasm"/>
    <property type="evidence" value="ECO:0007669"/>
    <property type="project" value="TreeGrafter"/>
</dbReference>
<gene>
    <name evidence="1" type="ORF">EJ08DRAFT_643002</name>
</gene>
<proteinExistence type="predicted"/>
<sequence length="237" mass="27658">MPAEEISWWNFNIPHEERTKECPDFLVGSSEKDMRLIGKWDADHESLTWDEVKELISTNRIDLFRRKPSDLRCYRNYVHNLKNEYGSVLYHIQHNLLQWPDLTPQGAPFTFTCPGDVKVTYNDWPYGIDSHIVHLVVWTKFRFEEDSENGDLTPKARKQIEDYVDGNFRSRIDADHVIWFKNWKSLKSVHAVEHFHVMLYDPDMAFVAEITGGHVQAYDVAQGAGCTTAIPQKDPAY</sequence>
<dbReference type="Proteomes" id="UP000800235">
    <property type="component" value="Unassembled WGS sequence"/>
</dbReference>
<dbReference type="PANTHER" id="PTHR35020:SF4">
    <property type="entry name" value="N-ACETYLGLUCOSAMINE-INDUCED PROTEIN 1"/>
    <property type="match status" value="1"/>
</dbReference>
<dbReference type="Pfam" id="PF12239">
    <property type="entry name" value="DUF3605"/>
    <property type="match status" value="1"/>
</dbReference>
<dbReference type="AlphaFoldDB" id="A0A9P4NF35"/>
<evidence type="ECO:0008006" key="3">
    <source>
        <dbReference type="Google" id="ProtNLM"/>
    </source>
</evidence>
<dbReference type="GO" id="GO:0006044">
    <property type="term" value="P:N-acetylglucosamine metabolic process"/>
    <property type="evidence" value="ECO:0007669"/>
    <property type="project" value="TreeGrafter"/>
</dbReference>
<dbReference type="OrthoDB" id="10053431at2759"/>
<keyword evidence="2" id="KW-1185">Reference proteome</keyword>
<name>A0A9P4NF35_9PEZI</name>